<proteinExistence type="predicted"/>
<evidence type="ECO:0000313" key="3">
    <source>
        <dbReference type="Proteomes" id="UP001153461"/>
    </source>
</evidence>
<gene>
    <name evidence="2" type="ORF">PNAL_LOCUS3308</name>
</gene>
<organism evidence="2 3">
    <name type="scientific">Penicillium nalgiovense</name>
    <dbReference type="NCBI Taxonomy" id="60175"/>
    <lineage>
        <taxon>Eukaryota</taxon>
        <taxon>Fungi</taxon>
        <taxon>Dikarya</taxon>
        <taxon>Ascomycota</taxon>
        <taxon>Pezizomycotina</taxon>
        <taxon>Eurotiomycetes</taxon>
        <taxon>Eurotiomycetidae</taxon>
        <taxon>Eurotiales</taxon>
        <taxon>Aspergillaceae</taxon>
        <taxon>Penicillium</taxon>
    </lineage>
</organism>
<name>A0A9W4MSD5_PENNA</name>
<accession>A0A9W4MSD5</accession>
<reference evidence="2" key="1">
    <citation type="submission" date="2021-07" db="EMBL/GenBank/DDBJ databases">
        <authorList>
            <person name="Branca A.L. A."/>
        </authorList>
    </citation>
    <scope>NUCLEOTIDE SEQUENCE</scope>
</reference>
<evidence type="ECO:0000313" key="2">
    <source>
        <dbReference type="EMBL" id="CAG8051560.1"/>
    </source>
</evidence>
<feature type="compositionally biased region" description="Polar residues" evidence="1">
    <location>
        <begin position="59"/>
        <end position="90"/>
    </location>
</feature>
<dbReference type="Proteomes" id="UP001153461">
    <property type="component" value="Unassembled WGS sequence"/>
</dbReference>
<comment type="caution">
    <text evidence="2">The sequence shown here is derived from an EMBL/GenBank/DDBJ whole genome shotgun (WGS) entry which is preliminary data.</text>
</comment>
<feature type="region of interest" description="Disordered" evidence="1">
    <location>
        <begin position="42"/>
        <end position="110"/>
    </location>
</feature>
<dbReference type="OrthoDB" id="1938621at2759"/>
<evidence type="ECO:0000256" key="1">
    <source>
        <dbReference type="SAM" id="MobiDB-lite"/>
    </source>
</evidence>
<protein>
    <submittedName>
        <fullName evidence="2">Uncharacterized protein</fullName>
    </submittedName>
</protein>
<dbReference type="AlphaFoldDB" id="A0A9W4MSD5"/>
<dbReference type="EMBL" id="CAJVNV010000111">
    <property type="protein sequence ID" value="CAG8051560.1"/>
    <property type="molecule type" value="Genomic_DNA"/>
</dbReference>
<sequence>MSRSLFSSAVRRLSQPQTCRLFSTSRPALRLSAFPGGEIVPRRPSTIASSTLPLKRSAPQFSTPRSIRQQNACFSSSSVRPATKVTQNPRTGDDGQSLMIGISPRAVEVS</sequence>